<comment type="caution">
    <text evidence="5">The sequence shown here is derived from an EMBL/GenBank/DDBJ whole genome shotgun (WGS) entry which is preliminary data.</text>
</comment>
<dbReference type="Proteomes" id="UP000320314">
    <property type="component" value="Unassembled WGS sequence"/>
</dbReference>
<dbReference type="SUPFAM" id="SSF51905">
    <property type="entry name" value="FAD/NAD(P)-binding domain"/>
    <property type="match status" value="1"/>
</dbReference>
<sequence>MRHVPVLIVGGSLVGLSASLFLRHHNVPHLLIDKHRGSAAHPRAMGFTETTMEHYRACGIADRIPQNDPGARLRRVQVESLFSDWVAETDWTPGEPSDRSAALSPCTGAAIAQDELEPILRAAAIEAGAQLSLGVELTDLTQDEDRATATVRHRDDGIQETIEADWVIACDGADSTIREGLGIARSGVGHLRTVRSVLFRCPDADVVLDRGAQQFEIEQPGFKAFLTTYGDGRWVLMFDDDRERNTEELRAAVQRALGRDLPFEIVTTGKWELAGRIAEEYRRGRIFLAGDAAHQLPPTRGGFGANTGIDDVWNLAWKLAAVLGGRADVGLLDTYHAERRPIGWLRHQQTFSRPDYAHWAPSTFRPEPLFGNDAMEFGQLNRSTAVRGAGPDLPAAAPPKVWAGQPGTRAPHVWEDGEEGTRSTLDLFGRDYVLLSANRAWIDLGERLSIDAVMVGRGFRFPAGQPFAAMFGVSGAGATLVRPDGIVAWRSQKLPDAGAEASIRRLIAARG</sequence>
<dbReference type="GO" id="GO:0071949">
    <property type="term" value="F:FAD binding"/>
    <property type="evidence" value="ECO:0007669"/>
    <property type="project" value="InterPro"/>
</dbReference>
<keyword evidence="5" id="KW-0560">Oxidoreductase</keyword>
<dbReference type="PANTHER" id="PTHR43004:SF19">
    <property type="entry name" value="BINDING MONOOXYGENASE, PUTATIVE (JCVI)-RELATED"/>
    <property type="match status" value="1"/>
</dbReference>
<evidence type="ECO:0000259" key="4">
    <source>
        <dbReference type="Pfam" id="PF01494"/>
    </source>
</evidence>
<dbReference type="Pfam" id="PF21274">
    <property type="entry name" value="Rng_hyd_C"/>
    <property type="match status" value="1"/>
</dbReference>
<reference evidence="5 6" key="1">
    <citation type="submission" date="2019-06" db="EMBL/GenBank/DDBJ databases">
        <authorList>
            <person name="Li M."/>
        </authorList>
    </citation>
    <scope>NUCLEOTIDE SEQUENCE [LARGE SCALE GENOMIC DNA]</scope>
    <source>
        <strain evidence="5 6">BGMRC6574</strain>
    </source>
</reference>
<gene>
    <name evidence="5" type="ORF">FJU11_18115</name>
</gene>
<keyword evidence="3" id="KW-0274">FAD</keyword>
<proteinExistence type="predicted"/>
<keyword evidence="5" id="KW-0503">Monooxygenase</keyword>
<dbReference type="InterPro" id="IPR002938">
    <property type="entry name" value="FAD-bd"/>
</dbReference>
<dbReference type="PRINTS" id="PR00420">
    <property type="entry name" value="RNGMNOXGNASE"/>
</dbReference>
<protein>
    <submittedName>
        <fullName evidence="5">2,4-dichlorophenol 6-monooxygenase</fullName>
    </submittedName>
</protein>
<dbReference type="GO" id="GO:0016709">
    <property type="term" value="F:oxidoreductase activity, acting on paired donors, with incorporation or reduction of molecular oxygen, NAD(P)H as one donor, and incorporation of one atom of oxygen"/>
    <property type="evidence" value="ECO:0007669"/>
    <property type="project" value="UniProtKB-ARBA"/>
</dbReference>
<dbReference type="Pfam" id="PF01494">
    <property type="entry name" value="FAD_binding_3"/>
    <property type="match status" value="1"/>
</dbReference>
<feature type="domain" description="FAD-binding" evidence="4">
    <location>
        <begin position="4"/>
        <end position="345"/>
    </location>
</feature>
<dbReference type="RefSeq" id="WP_141168476.1">
    <property type="nucleotide sequence ID" value="NZ_VHLH01000060.1"/>
</dbReference>
<evidence type="ECO:0000256" key="1">
    <source>
        <dbReference type="ARBA" id="ARBA00001974"/>
    </source>
</evidence>
<dbReference type="InterPro" id="IPR036188">
    <property type="entry name" value="FAD/NAD-bd_sf"/>
</dbReference>
<evidence type="ECO:0000313" key="6">
    <source>
        <dbReference type="Proteomes" id="UP000320314"/>
    </source>
</evidence>
<dbReference type="Gene3D" id="3.40.30.120">
    <property type="match status" value="1"/>
</dbReference>
<name>A0A506TW88_9HYPH</name>
<organism evidence="5 6">
    <name type="scientific">Pararhizobium mangrovi</name>
    <dbReference type="NCBI Taxonomy" id="2590452"/>
    <lineage>
        <taxon>Bacteria</taxon>
        <taxon>Pseudomonadati</taxon>
        <taxon>Pseudomonadota</taxon>
        <taxon>Alphaproteobacteria</taxon>
        <taxon>Hyphomicrobiales</taxon>
        <taxon>Rhizobiaceae</taxon>
        <taxon>Rhizobium/Agrobacterium group</taxon>
        <taxon>Pararhizobium</taxon>
    </lineage>
</organism>
<dbReference type="Gene3D" id="3.50.50.60">
    <property type="entry name" value="FAD/NAD(P)-binding domain"/>
    <property type="match status" value="1"/>
</dbReference>
<dbReference type="AlphaFoldDB" id="A0A506TW88"/>
<accession>A0A506TW88</accession>
<dbReference type="Gene3D" id="3.30.9.10">
    <property type="entry name" value="D-Amino Acid Oxidase, subunit A, domain 2"/>
    <property type="match status" value="1"/>
</dbReference>
<keyword evidence="6" id="KW-1185">Reference proteome</keyword>
<keyword evidence="2" id="KW-0285">Flavoprotein</keyword>
<evidence type="ECO:0000256" key="2">
    <source>
        <dbReference type="ARBA" id="ARBA00022630"/>
    </source>
</evidence>
<dbReference type="EMBL" id="VHLH01000060">
    <property type="protein sequence ID" value="TPW25740.1"/>
    <property type="molecule type" value="Genomic_DNA"/>
</dbReference>
<evidence type="ECO:0000313" key="5">
    <source>
        <dbReference type="EMBL" id="TPW25740.1"/>
    </source>
</evidence>
<dbReference type="PANTHER" id="PTHR43004">
    <property type="entry name" value="TRK SYSTEM POTASSIUM UPTAKE PROTEIN"/>
    <property type="match status" value="1"/>
</dbReference>
<dbReference type="OrthoDB" id="9791689at2"/>
<dbReference type="InterPro" id="IPR050641">
    <property type="entry name" value="RIFMO-like"/>
</dbReference>
<evidence type="ECO:0000256" key="3">
    <source>
        <dbReference type="ARBA" id="ARBA00022827"/>
    </source>
</evidence>
<comment type="cofactor">
    <cofactor evidence="1">
        <name>FAD</name>
        <dbReference type="ChEBI" id="CHEBI:57692"/>
    </cofactor>
</comment>